<evidence type="ECO:0000313" key="7">
    <source>
        <dbReference type="Proteomes" id="UP000054823"/>
    </source>
</evidence>
<dbReference type="Pfam" id="PF07167">
    <property type="entry name" value="PhaC_N"/>
    <property type="match status" value="1"/>
</dbReference>
<feature type="domain" description="Poly-beta-hydroxybutyrate polymerase N-terminal" evidence="5">
    <location>
        <begin position="28"/>
        <end position="62"/>
    </location>
</feature>
<dbReference type="Pfam" id="PF12551">
    <property type="entry name" value="PHBC_N"/>
    <property type="match status" value="1"/>
</dbReference>
<dbReference type="OrthoDB" id="7208816at2"/>
<dbReference type="Gene3D" id="3.40.50.1820">
    <property type="entry name" value="alpha/beta hydrolase"/>
    <property type="match status" value="1"/>
</dbReference>
<evidence type="ECO:0000259" key="4">
    <source>
        <dbReference type="Pfam" id="PF07167"/>
    </source>
</evidence>
<dbReference type="InterPro" id="IPR010941">
    <property type="entry name" value="PhaC_N"/>
</dbReference>
<evidence type="ECO:0000256" key="1">
    <source>
        <dbReference type="ARBA" id="ARBA00022679"/>
    </source>
</evidence>
<dbReference type="GO" id="GO:0016746">
    <property type="term" value="F:acyltransferase activity"/>
    <property type="evidence" value="ECO:0007669"/>
    <property type="project" value="UniProtKB-KW"/>
</dbReference>
<feature type="compositionally biased region" description="Polar residues" evidence="3">
    <location>
        <begin position="11"/>
        <end position="24"/>
    </location>
</feature>
<dbReference type="EMBL" id="CYPW01000017">
    <property type="protein sequence ID" value="CUH52445.1"/>
    <property type="molecule type" value="Genomic_DNA"/>
</dbReference>
<dbReference type="PANTHER" id="PTHR36837:SF5">
    <property type="entry name" value="POLY-3-HYDROXYBUTYRATE SYNTHASE"/>
    <property type="match status" value="1"/>
</dbReference>
<dbReference type="EC" id="2.3.1.-" evidence="6"/>
<dbReference type="PANTHER" id="PTHR36837">
    <property type="entry name" value="POLY(3-HYDROXYALKANOATE) POLYMERASE SUBUNIT PHAC"/>
    <property type="match status" value="1"/>
</dbReference>
<evidence type="ECO:0000256" key="3">
    <source>
        <dbReference type="SAM" id="MobiDB-lite"/>
    </source>
</evidence>
<dbReference type="AlphaFoldDB" id="A0A0P1FD61"/>
<evidence type="ECO:0000313" key="6">
    <source>
        <dbReference type="EMBL" id="CUH52445.1"/>
    </source>
</evidence>
<dbReference type="STRING" id="321267.SHM7688_01891"/>
<keyword evidence="1 6" id="KW-0808">Transferase</keyword>
<dbReference type="SUPFAM" id="SSF53474">
    <property type="entry name" value="alpha/beta-Hydrolases"/>
    <property type="match status" value="1"/>
</dbReference>
<dbReference type="InterPro" id="IPR051321">
    <property type="entry name" value="PHA/PHB_synthase"/>
</dbReference>
<name>A0A0P1FD61_9RHOB</name>
<keyword evidence="2 6" id="KW-0012">Acyltransferase</keyword>
<dbReference type="InterPro" id="IPR029058">
    <property type="entry name" value="AB_hydrolase_fold"/>
</dbReference>
<keyword evidence="7" id="KW-1185">Reference proteome</keyword>
<organism evidence="6 7">
    <name type="scientific">Shimia marina</name>
    <dbReference type="NCBI Taxonomy" id="321267"/>
    <lineage>
        <taxon>Bacteria</taxon>
        <taxon>Pseudomonadati</taxon>
        <taxon>Pseudomonadota</taxon>
        <taxon>Alphaproteobacteria</taxon>
        <taxon>Rhodobacterales</taxon>
        <taxon>Roseobacteraceae</taxon>
    </lineage>
</organism>
<dbReference type="Proteomes" id="UP000054823">
    <property type="component" value="Unassembled WGS sequence"/>
</dbReference>
<gene>
    <name evidence="6" type="primary">phbC_1</name>
    <name evidence="6" type="ORF">SHM7688_01891</name>
</gene>
<dbReference type="InterPro" id="IPR022211">
    <property type="entry name" value="PHBC_N"/>
</dbReference>
<dbReference type="GO" id="GO:0042619">
    <property type="term" value="P:poly-hydroxybutyrate biosynthetic process"/>
    <property type="evidence" value="ECO:0007669"/>
    <property type="project" value="InterPro"/>
</dbReference>
<accession>A0A0P1FD61</accession>
<dbReference type="RefSeq" id="WP_083499003.1">
    <property type="nucleotide sequence ID" value="NZ_CYPW01000017.1"/>
</dbReference>
<proteinExistence type="predicted"/>
<feature type="region of interest" description="Disordered" evidence="3">
    <location>
        <begin position="1"/>
        <end position="24"/>
    </location>
</feature>
<sequence>MKDLGAETGKAASSEQVTNKQAGTETRPLRQFWAQQLGGVSPVSTLSMMNDWALHLMSAPDKQLELAQQAQAHWTAWWEFVAKGCPDDPQARPIAPQKGDRRFDGPGWEKPPFAALAQGFLLAEDFADQATSEVPGLDLSRDKAMTFLARQMMDALAPSNFLLTNPEVLEKTAQEQGQNLMRGGAQFWEDWAAYHMPQKMGAGQEVPNSQVGTEVAVSTGKVVLRTHLMELIQYAPTTDVVHPEPLLLMPAWIMKYYILDLKPENSLVRYLTSQGFTVFMVSWRNPDASDSELGMEDYLEQGPLAALDHICSSLEVSAVHGCGYCLGGTLLSVMAAALARKGDDRLKTVTLLAAQTDFSEAGELNLFIDESQLSTLEDMMAAQGYLDGAQMGSAFAVMRSNNLIWSRMVRSYLMGEPDAPPNDLMAWNADTTRMPARMHADYLRRMYLNNDLAAGRYAVQGHAISLRDVRLPVFAVGTESDHVAPWTSVYKIHGLTHADVTFALTNGGHNAGVISEPGHKRRHFRLHTTADSAPALTPEDWLNVAQEQEGSWWLAWADWLAAHSSPKGAVLEMSEGLADAPGSYVRMG</sequence>
<feature type="domain" description="Poly-beta-hydroxybutyrate polymerase N-terminal" evidence="4">
    <location>
        <begin position="100"/>
        <end position="271"/>
    </location>
</feature>
<protein>
    <submittedName>
        <fullName evidence="6">Poly-beta-hydroxybutyrate polymerase</fullName>
        <ecNumber evidence="6">2.3.1.-</ecNumber>
    </submittedName>
</protein>
<evidence type="ECO:0000256" key="2">
    <source>
        <dbReference type="ARBA" id="ARBA00023315"/>
    </source>
</evidence>
<reference evidence="6 7" key="1">
    <citation type="submission" date="2015-09" db="EMBL/GenBank/DDBJ databases">
        <authorList>
            <consortium name="Swine Surveillance"/>
        </authorList>
    </citation>
    <scope>NUCLEOTIDE SEQUENCE [LARGE SCALE GENOMIC DNA]</scope>
    <source>
        <strain evidence="6 7">CECT 7688</strain>
    </source>
</reference>
<evidence type="ECO:0000259" key="5">
    <source>
        <dbReference type="Pfam" id="PF12551"/>
    </source>
</evidence>